<proteinExistence type="predicted"/>
<evidence type="ECO:0000313" key="2">
    <source>
        <dbReference type="Proteomes" id="UP001433268"/>
    </source>
</evidence>
<name>A0ABR1X7W1_9PEZI</name>
<comment type="caution">
    <text evidence="1">The sequence shown here is derived from an EMBL/GenBank/DDBJ whole genome shotgun (WGS) entry which is preliminary data.</text>
</comment>
<evidence type="ECO:0008006" key="3">
    <source>
        <dbReference type="Google" id="ProtNLM"/>
    </source>
</evidence>
<accession>A0ABR1X7W1</accession>
<dbReference type="RefSeq" id="XP_066673584.1">
    <property type="nucleotide sequence ID" value="XM_066806288.1"/>
</dbReference>
<sequence>MPDYKPWCFFGPATAWMSTLTLTPESRTALLDPPHSLDAAGFCQAVPTFTCVTSLICTYYRRSIKKIRPSKKDEDEDIKTFSAGLRDLGHDELWLKVMDVTETYIKILPPNSKYSERGTALLHLKKAQEAYSRIIREKQVARFEPSNGAGAKSSAWPLSNFGRLREQCARTRARTVG</sequence>
<gene>
    <name evidence="1" type="ORF">PG997_001973</name>
</gene>
<dbReference type="Proteomes" id="UP001433268">
    <property type="component" value="Unassembled WGS sequence"/>
</dbReference>
<protein>
    <recommendedName>
        <fullName evidence="3">J domain-containing protein</fullName>
    </recommendedName>
</protein>
<keyword evidence="2" id="KW-1185">Reference proteome</keyword>
<evidence type="ECO:0000313" key="1">
    <source>
        <dbReference type="EMBL" id="KAK8091612.1"/>
    </source>
</evidence>
<dbReference type="EMBL" id="JAQQWN010000003">
    <property type="protein sequence ID" value="KAK8091612.1"/>
    <property type="molecule type" value="Genomic_DNA"/>
</dbReference>
<dbReference type="GeneID" id="92039348"/>
<organism evidence="1 2">
    <name type="scientific">Apiospora hydei</name>
    <dbReference type="NCBI Taxonomy" id="1337664"/>
    <lineage>
        <taxon>Eukaryota</taxon>
        <taxon>Fungi</taxon>
        <taxon>Dikarya</taxon>
        <taxon>Ascomycota</taxon>
        <taxon>Pezizomycotina</taxon>
        <taxon>Sordariomycetes</taxon>
        <taxon>Xylariomycetidae</taxon>
        <taxon>Amphisphaeriales</taxon>
        <taxon>Apiosporaceae</taxon>
        <taxon>Apiospora</taxon>
    </lineage>
</organism>
<reference evidence="1 2" key="1">
    <citation type="submission" date="2023-01" db="EMBL/GenBank/DDBJ databases">
        <title>Analysis of 21 Apiospora genomes using comparative genomics revels a genus with tremendous synthesis potential of carbohydrate active enzymes and secondary metabolites.</title>
        <authorList>
            <person name="Sorensen T."/>
        </authorList>
    </citation>
    <scope>NUCLEOTIDE SEQUENCE [LARGE SCALE GENOMIC DNA]</scope>
    <source>
        <strain evidence="1 2">CBS 114990</strain>
    </source>
</reference>